<evidence type="ECO:0000256" key="1">
    <source>
        <dbReference type="ARBA" id="ARBA00005032"/>
    </source>
</evidence>
<dbReference type="PANTHER" id="PTHR10953:SF29">
    <property type="entry name" value="NEDD8-ACTIVATING ENZYME E1 REGULATORY SUBUNIT"/>
    <property type="match status" value="1"/>
</dbReference>
<feature type="domain" description="THIF-type NAD/FAD binding fold" evidence="5">
    <location>
        <begin position="12"/>
        <end position="506"/>
    </location>
</feature>
<dbReference type="UniPathway" id="UPA00885"/>
<dbReference type="AlphaFoldDB" id="A0A061BE32"/>
<dbReference type="Pfam" id="PF00899">
    <property type="entry name" value="ThiF"/>
    <property type="match status" value="1"/>
</dbReference>
<evidence type="ECO:0000313" key="6">
    <source>
        <dbReference type="EMBL" id="CDR45224.1"/>
    </source>
</evidence>
<dbReference type="InterPro" id="IPR000594">
    <property type="entry name" value="ThiF_NAD_FAD-bd"/>
</dbReference>
<sequence>MGLIPINKQEKYDRQLRLWASSGQTRLEHSSVLVCQPTITSLELLKNLVLPGIGHFTILDTARSVSERDLAANFYLRDDDIGKDWAETVVKNLGELNEDVESEVIHVKDMDDWWVEVTQDFWANYDLVIMPYEYQRALRDLYELNIPTIVINTVGFYGYMRVVTQEFEVVETHPETLLDLRVLNPWPELKEYVDGIKMEGMSVETQSQVPYLVIQMKALDRWKSDHGGAIPKTSAEKEEFKKLIQSWRMEYGQANFDEAIDNARKMFIQTKVRSNVEDIFNKLPQKFFEANKITPFWLLVKALKQFVDKNDGFLPLKGELPDMDSSTDQYIGLQNIYRSKAESDLESFKSELQSVLTSLDTAQEFTETEIRTFVKNANHLFFSTNTSIALNDTNFSQVISGYMSDAAVVLLAYLLIESHILEHHTFPHLSSLDVLLDKSHQYFLMEDTHKLANVLYEMLRSEGVELGNTTALMGGIGGQEAIKLITKQYIPLDNVLVFDGLRNVTEKWKIE</sequence>
<comment type="pathway">
    <text evidence="1 4">Protein modification; protein neddylation.</text>
</comment>
<comment type="function">
    <text evidence="4">Regulatory subunit of the dimeric UBA3-ULA1 E1 enzyme.</text>
</comment>
<dbReference type="GO" id="GO:0005737">
    <property type="term" value="C:cytoplasm"/>
    <property type="evidence" value="ECO:0007669"/>
    <property type="project" value="TreeGrafter"/>
</dbReference>
<dbReference type="GO" id="GO:0019781">
    <property type="term" value="F:NEDD8 activating enzyme activity"/>
    <property type="evidence" value="ECO:0007669"/>
    <property type="project" value="UniProtKB-UniRule"/>
</dbReference>
<reference evidence="6" key="1">
    <citation type="journal article" date="2014" name="Genome Announc.">
        <title>Genome sequence of the yeast Cyberlindnera fabianii (Hansenula fabianii).</title>
        <authorList>
            <person name="Freel K.C."/>
            <person name="Sarilar V."/>
            <person name="Neuveglise C."/>
            <person name="Devillers H."/>
            <person name="Friedrich A."/>
            <person name="Schacherer J."/>
        </authorList>
    </citation>
    <scope>NUCLEOTIDE SEQUENCE</scope>
    <source>
        <strain evidence="6">YJS4271</strain>
    </source>
</reference>
<dbReference type="InterPro" id="IPR030667">
    <property type="entry name" value="APP-BP1"/>
</dbReference>
<name>A0A061BE32_CYBFA</name>
<dbReference type="InterPro" id="IPR035985">
    <property type="entry name" value="Ubiquitin-activating_enz"/>
</dbReference>
<evidence type="ECO:0000256" key="3">
    <source>
        <dbReference type="ARBA" id="ARBA00022786"/>
    </source>
</evidence>
<dbReference type="PhylomeDB" id="A0A061BE32"/>
<accession>A0A061BE32</accession>
<dbReference type="EMBL" id="LK052902">
    <property type="protein sequence ID" value="CDR45224.1"/>
    <property type="molecule type" value="Genomic_DNA"/>
</dbReference>
<dbReference type="SUPFAM" id="SSF69572">
    <property type="entry name" value="Activating enzymes of the ubiquitin-like proteins"/>
    <property type="match status" value="1"/>
</dbReference>
<organism evidence="6">
    <name type="scientific">Cyberlindnera fabianii</name>
    <name type="common">Yeast</name>
    <name type="synonym">Hansenula fabianii</name>
    <dbReference type="NCBI Taxonomy" id="36022"/>
    <lineage>
        <taxon>Eukaryota</taxon>
        <taxon>Fungi</taxon>
        <taxon>Dikarya</taxon>
        <taxon>Ascomycota</taxon>
        <taxon>Saccharomycotina</taxon>
        <taxon>Saccharomycetes</taxon>
        <taxon>Phaffomycetales</taxon>
        <taxon>Phaffomycetaceae</taxon>
        <taxon>Cyberlindnera</taxon>
    </lineage>
</organism>
<comment type="similarity">
    <text evidence="2 4">Belongs to the ubiquitin-activating E1 family. ULA1 subfamily.</text>
</comment>
<dbReference type="InterPro" id="IPR045886">
    <property type="entry name" value="ThiF/MoeB/HesA"/>
</dbReference>
<proteinExistence type="inferred from homology"/>
<keyword evidence="3 4" id="KW-0833">Ubl conjugation pathway</keyword>
<dbReference type="GO" id="GO:0045116">
    <property type="term" value="P:protein neddylation"/>
    <property type="evidence" value="ECO:0007669"/>
    <property type="project" value="UniProtKB-UniRule"/>
</dbReference>
<dbReference type="PIRSF" id="PIRSF039099">
    <property type="entry name" value="APP-BP1"/>
    <property type="match status" value="1"/>
</dbReference>
<evidence type="ECO:0000256" key="2">
    <source>
        <dbReference type="ARBA" id="ARBA00006868"/>
    </source>
</evidence>
<dbReference type="OrthoDB" id="1708823at2759"/>
<gene>
    <name evidence="6" type="ORF">CYFA0S_17e00386g</name>
</gene>
<evidence type="ECO:0000256" key="4">
    <source>
        <dbReference type="PIRNR" id="PIRNR039099"/>
    </source>
</evidence>
<dbReference type="Gene3D" id="3.40.50.720">
    <property type="entry name" value="NAD(P)-binding Rossmann-like Domain"/>
    <property type="match status" value="2"/>
</dbReference>
<dbReference type="VEuPathDB" id="FungiDB:BON22_1463"/>
<protein>
    <recommendedName>
        <fullName evidence="4">NEDD8-activating enzyme E1 regulatory subunit</fullName>
    </recommendedName>
</protein>
<evidence type="ECO:0000259" key="5">
    <source>
        <dbReference type="Pfam" id="PF00899"/>
    </source>
</evidence>
<dbReference type="PANTHER" id="PTHR10953">
    <property type="entry name" value="UBIQUITIN-ACTIVATING ENZYME E1"/>
    <property type="match status" value="1"/>
</dbReference>